<evidence type="ECO:0000313" key="2">
    <source>
        <dbReference type="EMBL" id="EOH93328.1"/>
    </source>
</evidence>
<feature type="signal peptide" evidence="1">
    <location>
        <begin position="1"/>
        <end position="20"/>
    </location>
</feature>
<proteinExistence type="predicted"/>
<evidence type="ECO:0000313" key="3">
    <source>
        <dbReference type="EMBL" id="EOT61282.1"/>
    </source>
</evidence>
<dbReference type="EMBL" id="ASVY01000002">
    <property type="protein sequence ID" value="EOT61282.1"/>
    <property type="molecule type" value="Genomic_DNA"/>
</dbReference>
<evidence type="ECO:0000256" key="1">
    <source>
        <dbReference type="SAM" id="SignalP"/>
    </source>
</evidence>
<dbReference type="RefSeq" id="WP_010762739.1">
    <property type="nucleotide sequence ID" value="NZ_KB946316.1"/>
</dbReference>
<protein>
    <recommendedName>
        <fullName evidence="6">Lipoprotein</fullName>
    </recommendedName>
</protein>
<accession>R2QDN6</accession>
<keyword evidence="1" id="KW-0732">Signal</keyword>
<dbReference type="PROSITE" id="PS51257">
    <property type="entry name" value="PROKAR_LIPOPROTEIN"/>
    <property type="match status" value="1"/>
</dbReference>
<comment type="caution">
    <text evidence="2">The sequence shown here is derived from an EMBL/GenBank/DDBJ whole genome shotgun (WGS) entry which is preliminary data.</text>
</comment>
<dbReference type="Proteomes" id="UP000013858">
    <property type="component" value="Unassembled WGS sequence"/>
</dbReference>
<evidence type="ECO:0008006" key="6">
    <source>
        <dbReference type="Google" id="ProtNLM"/>
    </source>
</evidence>
<feature type="chain" id="PRO_5004364459" description="Lipoprotein" evidence="1">
    <location>
        <begin position="21"/>
        <end position="58"/>
    </location>
</feature>
<evidence type="ECO:0000313" key="4">
    <source>
        <dbReference type="Proteomes" id="UP000013858"/>
    </source>
</evidence>
<reference evidence="2 4" key="1">
    <citation type="submission" date="2013-02" db="EMBL/GenBank/DDBJ databases">
        <title>The Genome Sequence of Enterococcus haemoperoxidus BAA-382.</title>
        <authorList>
            <consortium name="The Broad Institute Genome Sequencing Platform"/>
            <consortium name="The Broad Institute Genome Sequencing Center for Infectious Disease"/>
            <person name="Earl A.M."/>
            <person name="Gilmore M.S."/>
            <person name="Lebreton F."/>
            <person name="Walker B."/>
            <person name="Young S.K."/>
            <person name="Zeng Q."/>
            <person name="Gargeya S."/>
            <person name="Fitzgerald M."/>
            <person name="Haas B."/>
            <person name="Abouelleil A."/>
            <person name="Alvarado L."/>
            <person name="Arachchi H.M."/>
            <person name="Berlin A.M."/>
            <person name="Chapman S.B."/>
            <person name="Dewar J."/>
            <person name="Goldberg J."/>
            <person name="Griggs A."/>
            <person name="Gujja S."/>
            <person name="Hansen M."/>
            <person name="Howarth C."/>
            <person name="Imamovic A."/>
            <person name="Larimer J."/>
            <person name="McCowan C."/>
            <person name="Murphy C."/>
            <person name="Neiman D."/>
            <person name="Pearson M."/>
            <person name="Priest M."/>
            <person name="Roberts A."/>
            <person name="Saif S."/>
            <person name="Shea T."/>
            <person name="Sisk P."/>
            <person name="Sykes S."/>
            <person name="Wortman J."/>
            <person name="Nusbaum C."/>
            <person name="Birren B."/>
        </authorList>
    </citation>
    <scope>NUCLEOTIDE SEQUENCE [LARGE SCALE GENOMIC DNA]</scope>
    <source>
        <strain evidence="2 4">ATCC BAA-382</strain>
    </source>
</reference>
<dbReference type="EMBL" id="AJAR01000025">
    <property type="protein sequence ID" value="EOH93328.1"/>
    <property type="molecule type" value="Genomic_DNA"/>
</dbReference>
<reference evidence="3 5" key="2">
    <citation type="submission" date="2013-03" db="EMBL/GenBank/DDBJ databases">
        <title>The Genome Sequence of Enterococcus haemoperoxidus BAA-382 (PacBio/Illumina hybrid assembly).</title>
        <authorList>
            <consortium name="The Broad Institute Genomics Platform"/>
            <consortium name="The Broad Institute Genome Sequencing Center for Infectious Disease"/>
            <person name="Earl A."/>
            <person name="Russ C."/>
            <person name="Gilmore M."/>
            <person name="Surin D."/>
            <person name="Walker B."/>
            <person name="Young S."/>
            <person name="Zeng Q."/>
            <person name="Gargeya S."/>
            <person name="Fitzgerald M."/>
            <person name="Haas B."/>
            <person name="Abouelleil A."/>
            <person name="Allen A.W."/>
            <person name="Alvarado L."/>
            <person name="Arachchi H.M."/>
            <person name="Berlin A.M."/>
            <person name="Chapman S.B."/>
            <person name="Gainer-Dewar J."/>
            <person name="Goldberg J."/>
            <person name="Griggs A."/>
            <person name="Gujja S."/>
            <person name="Hansen M."/>
            <person name="Howarth C."/>
            <person name="Imamovic A."/>
            <person name="Ireland A."/>
            <person name="Larimer J."/>
            <person name="McCowan C."/>
            <person name="Murphy C."/>
            <person name="Pearson M."/>
            <person name="Poon T.W."/>
            <person name="Priest M."/>
            <person name="Roberts A."/>
            <person name="Saif S."/>
            <person name="Shea T."/>
            <person name="Sisk P."/>
            <person name="Sykes S."/>
            <person name="Wortman J."/>
            <person name="Nusbaum C."/>
            <person name="Birren B."/>
        </authorList>
    </citation>
    <scope>NUCLEOTIDE SEQUENCE [LARGE SCALE GENOMIC DNA]</scope>
    <source>
        <strain evidence="3 5">ATCC BAA-382</strain>
    </source>
</reference>
<dbReference type="AlphaFoldDB" id="R2QDN6"/>
<gene>
    <name evidence="3" type="ORF">I583_00260</name>
    <name evidence="2" type="ORF">UAW_02576</name>
</gene>
<keyword evidence="5" id="KW-1185">Reference proteome</keyword>
<evidence type="ECO:0000313" key="5">
    <source>
        <dbReference type="Proteomes" id="UP000014197"/>
    </source>
</evidence>
<sequence>MKFKQKTILFLSLCVVIVSASGCKNLNNKVTDSTIDKSDLVLPQDTQKEGDVISPSSK</sequence>
<organism evidence="2 4">
    <name type="scientific">Enterococcus haemoperoxidus ATCC BAA-382</name>
    <dbReference type="NCBI Taxonomy" id="1158608"/>
    <lineage>
        <taxon>Bacteria</taxon>
        <taxon>Bacillati</taxon>
        <taxon>Bacillota</taxon>
        <taxon>Bacilli</taxon>
        <taxon>Lactobacillales</taxon>
        <taxon>Enterococcaceae</taxon>
        <taxon>Enterococcus</taxon>
    </lineage>
</organism>
<dbReference type="STRING" id="155618.RV06_GL002806"/>
<dbReference type="Proteomes" id="UP000014197">
    <property type="component" value="Unassembled WGS sequence"/>
</dbReference>
<name>R2QDN6_9ENTE</name>